<dbReference type="Proteomes" id="UP000789595">
    <property type="component" value="Unassembled WGS sequence"/>
</dbReference>
<accession>A0A8J2WUL9</accession>
<sequence length="300" mass="32679">MAHISRRATLRVWLQERDARRVWVQDTLFVASAPSALSDPAFVDMLRSPRHSPMPRRLPIHEAARYWDVDQIQELISKGVNPDALDEPGGRTPLFFACCEESNFTAALSNDEGHADAQVACATALLRAGASAKAANVYGLGPIHCAAACRRAGARLVELLIIYGADPNQSTGGGRTPLHAAAQHGHAATVHALLRAGADANFRGRYGTALDLANCPPKITARAHRTRCRRVLPYLLRAGASLPKESEFVYLQKVMELGSFAAYESLHLAALAKVFVPKFPGLPEEIVRLVLTFWAHLGFY</sequence>
<dbReference type="PANTHER" id="PTHR24189">
    <property type="entry name" value="MYOTROPHIN"/>
    <property type="match status" value="1"/>
</dbReference>
<feature type="repeat" description="ANK" evidence="3">
    <location>
        <begin position="55"/>
        <end position="87"/>
    </location>
</feature>
<dbReference type="Pfam" id="PF12796">
    <property type="entry name" value="Ank_2"/>
    <property type="match status" value="1"/>
</dbReference>
<name>A0A8J2WUL9_9STRA</name>
<organism evidence="4 5">
    <name type="scientific">Pelagomonas calceolata</name>
    <dbReference type="NCBI Taxonomy" id="35677"/>
    <lineage>
        <taxon>Eukaryota</taxon>
        <taxon>Sar</taxon>
        <taxon>Stramenopiles</taxon>
        <taxon>Ochrophyta</taxon>
        <taxon>Pelagophyceae</taxon>
        <taxon>Pelagomonadales</taxon>
        <taxon>Pelagomonadaceae</taxon>
        <taxon>Pelagomonas</taxon>
    </lineage>
</organism>
<dbReference type="PANTHER" id="PTHR24189:SF50">
    <property type="entry name" value="ANKYRIN REPEAT AND SOCS BOX PROTEIN 2"/>
    <property type="match status" value="1"/>
</dbReference>
<evidence type="ECO:0000256" key="1">
    <source>
        <dbReference type="ARBA" id="ARBA00022737"/>
    </source>
</evidence>
<reference evidence="4" key="1">
    <citation type="submission" date="2021-11" db="EMBL/GenBank/DDBJ databases">
        <authorList>
            <consortium name="Genoscope - CEA"/>
            <person name="William W."/>
        </authorList>
    </citation>
    <scope>NUCLEOTIDE SEQUENCE</scope>
</reference>
<keyword evidence="2 3" id="KW-0040">ANK repeat</keyword>
<dbReference type="InterPro" id="IPR036770">
    <property type="entry name" value="Ankyrin_rpt-contain_sf"/>
</dbReference>
<keyword evidence="5" id="KW-1185">Reference proteome</keyword>
<dbReference type="EMBL" id="CAKKNE010000002">
    <property type="protein sequence ID" value="CAH0368932.1"/>
    <property type="molecule type" value="Genomic_DNA"/>
</dbReference>
<dbReference type="Gene3D" id="1.25.40.20">
    <property type="entry name" value="Ankyrin repeat-containing domain"/>
    <property type="match status" value="1"/>
</dbReference>
<comment type="caution">
    <text evidence="4">The sequence shown here is derived from an EMBL/GenBank/DDBJ whole genome shotgun (WGS) entry which is preliminary data.</text>
</comment>
<dbReference type="SUPFAM" id="SSF48403">
    <property type="entry name" value="Ankyrin repeat"/>
    <property type="match status" value="1"/>
</dbReference>
<dbReference type="PROSITE" id="PS50297">
    <property type="entry name" value="ANK_REP_REGION"/>
    <property type="match status" value="1"/>
</dbReference>
<dbReference type="PROSITE" id="PS50088">
    <property type="entry name" value="ANK_REPEAT"/>
    <property type="match status" value="3"/>
</dbReference>
<gene>
    <name evidence="4" type="ORF">PECAL_2P20330</name>
</gene>
<dbReference type="AlphaFoldDB" id="A0A8J2WUL9"/>
<dbReference type="Pfam" id="PF00023">
    <property type="entry name" value="Ank"/>
    <property type="match status" value="1"/>
</dbReference>
<proteinExistence type="predicted"/>
<feature type="repeat" description="ANK" evidence="3">
    <location>
        <begin position="138"/>
        <end position="172"/>
    </location>
</feature>
<dbReference type="InterPro" id="IPR002110">
    <property type="entry name" value="Ankyrin_rpt"/>
</dbReference>
<evidence type="ECO:0000256" key="3">
    <source>
        <dbReference type="PROSITE-ProRule" id="PRU00023"/>
    </source>
</evidence>
<dbReference type="OrthoDB" id="194358at2759"/>
<feature type="repeat" description="ANK" evidence="3">
    <location>
        <begin position="173"/>
        <end position="205"/>
    </location>
</feature>
<evidence type="ECO:0000256" key="2">
    <source>
        <dbReference type="ARBA" id="ARBA00023043"/>
    </source>
</evidence>
<protein>
    <submittedName>
        <fullName evidence="4">Uncharacterized protein</fullName>
    </submittedName>
</protein>
<dbReference type="SMART" id="SM00248">
    <property type="entry name" value="ANK"/>
    <property type="match status" value="4"/>
</dbReference>
<evidence type="ECO:0000313" key="5">
    <source>
        <dbReference type="Proteomes" id="UP000789595"/>
    </source>
</evidence>
<evidence type="ECO:0000313" key="4">
    <source>
        <dbReference type="EMBL" id="CAH0368932.1"/>
    </source>
</evidence>
<dbReference type="InterPro" id="IPR050745">
    <property type="entry name" value="Multifunctional_regulatory"/>
</dbReference>
<keyword evidence="1" id="KW-0677">Repeat</keyword>